<evidence type="ECO:0000313" key="8">
    <source>
        <dbReference type="Proteomes" id="UP000053820"/>
    </source>
</evidence>
<dbReference type="AlphaFoldDB" id="A0A0C9VX45"/>
<dbReference type="Gene3D" id="2.30.29.30">
    <property type="entry name" value="Pleckstrin-homology domain (PH domain)/Phosphotyrosine-binding domain (PTB)"/>
    <property type="match status" value="1"/>
</dbReference>
<keyword evidence="1" id="KW-0597">Phosphoprotein</keyword>
<dbReference type="InterPro" id="IPR041675">
    <property type="entry name" value="PH_5"/>
</dbReference>
<reference evidence="7 8" key="1">
    <citation type="submission" date="2014-04" db="EMBL/GenBank/DDBJ databases">
        <title>Evolutionary Origins and Diversification of the Mycorrhizal Mutualists.</title>
        <authorList>
            <consortium name="DOE Joint Genome Institute"/>
            <consortium name="Mycorrhizal Genomics Consortium"/>
            <person name="Kohler A."/>
            <person name="Kuo A."/>
            <person name="Nagy L.G."/>
            <person name="Floudas D."/>
            <person name="Copeland A."/>
            <person name="Barry K.W."/>
            <person name="Cichocki N."/>
            <person name="Veneault-Fourrey C."/>
            <person name="LaButti K."/>
            <person name="Lindquist E.A."/>
            <person name="Lipzen A."/>
            <person name="Lundell T."/>
            <person name="Morin E."/>
            <person name="Murat C."/>
            <person name="Riley R."/>
            <person name="Ohm R."/>
            <person name="Sun H."/>
            <person name="Tunlid A."/>
            <person name="Henrissat B."/>
            <person name="Grigoriev I.V."/>
            <person name="Hibbett D.S."/>
            <person name="Martin F."/>
        </authorList>
    </citation>
    <scope>NUCLEOTIDE SEQUENCE [LARGE SCALE GENOMIC DNA]</scope>
    <source>
        <strain evidence="7 8">MD-312</strain>
    </source>
</reference>
<accession>A0A0C9VX45</accession>
<dbReference type="Pfam" id="PF00621">
    <property type="entry name" value="RhoGEF"/>
    <property type="match status" value="1"/>
</dbReference>
<evidence type="ECO:0008006" key="9">
    <source>
        <dbReference type="Google" id="ProtNLM"/>
    </source>
</evidence>
<evidence type="ECO:0000256" key="2">
    <source>
        <dbReference type="ARBA" id="ARBA00022658"/>
    </source>
</evidence>
<keyword evidence="2" id="KW-0344">Guanine-nucleotide releasing factor</keyword>
<evidence type="ECO:0000256" key="1">
    <source>
        <dbReference type="ARBA" id="ARBA00022553"/>
    </source>
</evidence>
<evidence type="ECO:0000313" key="7">
    <source>
        <dbReference type="EMBL" id="KIJ62800.1"/>
    </source>
</evidence>
<feature type="compositionally biased region" description="Polar residues" evidence="3">
    <location>
        <begin position="128"/>
        <end position="146"/>
    </location>
</feature>
<feature type="domain" description="DH" evidence="5">
    <location>
        <begin position="207"/>
        <end position="399"/>
    </location>
</feature>
<dbReference type="EMBL" id="KN839853">
    <property type="protein sequence ID" value="KIJ62800.1"/>
    <property type="molecule type" value="Genomic_DNA"/>
</dbReference>
<dbReference type="CDD" id="cd00160">
    <property type="entry name" value="RhoGEF"/>
    <property type="match status" value="1"/>
</dbReference>
<proteinExistence type="predicted"/>
<feature type="domain" description="CNH" evidence="6">
    <location>
        <begin position="600"/>
        <end position="909"/>
    </location>
</feature>
<dbReference type="InterPro" id="IPR000219">
    <property type="entry name" value="DH_dom"/>
</dbReference>
<dbReference type="PROSITE" id="PS50010">
    <property type="entry name" value="DH_2"/>
    <property type="match status" value="1"/>
</dbReference>
<dbReference type="PANTHER" id="PTHR46572">
    <property type="entry name" value="RHO1 GDP-GTP EXCHANGE PROTEIN 1-RELATED"/>
    <property type="match status" value="1"/>
</dbReference>
<dbReference type="SUPFAM" id="SSF50729">
    <property type="entry name" value="PH domain-like"/>
    <property type="match status" value="1"/>
</dbReference>
<dbReference type="SMART" id="SM00325">
    <property type="entry name" value="RhoGEF"/>
    <property type="match status" value="1"/>
</dbReference>
<dbReference type="InterPro" id="IPR001849">
    <property type="entry name" value="PH_domain"/>
</dbReference>
<evidence type="ECO:0000259" key="6">
    <source>
        <dbReference type="PROSITE" id="PS50219"/>
    </source>
</evidence>
<dbReference type="HOGENOM" id="CLU_005275_0_0_1"/>
<sequence length="961" mass="108259">MQTHRPHPHVAIPPGARPAVNPSSSSAEVYSPYAFELASASDILLNQWDATPTVRYPTNRLGVPPRSRSRTRSAYEPVPPTIAFPEPEIYRSASQRSTVYPNYHRSSRSDSGHPSGHSSGPPEYEVGNNETPPYSPATPGSASSFNLPADDLDLKVNKLTRELSNMTLQSEEGLRRFQNGLLAEKDEEWHHLVPPEAREALGKREVERQSVLFEVFKSERDYVSDLKLIREVFIVPLTSSSPPIIAPAERLQTFVSTVFWNLDQILMHHERMLAALFARQQDQHPLVQSVTDIILETSFQFQVDYESYIKHYPLAEERHRTELNYNKRYQEFTQRCSQDPRVRKRDLITFLSRPVTRLPRLNLMLEHVHKLTETNHPDVEDLPVILSVMSDFLKSTQPGIAAAENKVKFWNLCESLVFNKGEIIELDWYNDNRSLVHAGTLARRSKSEMDWNPWFDLYVALLDNFFLITKEEKRPGDVVKRLVVSRPIPLEYLRLGALDAPPESRKERAEEGSILDSLRGSYRSVYPFTVYHAVEKSTRRYTLYAPSESARKKWCDALVDAKGVDDVRREANQWFVPHAVDDGFFRIPGPRMVRSKKPPSGRVVQAVSFVASGGRSFMAVGCSSGIFVGRRGENYRKILSFGNVKSIIVLQEFNKIIIHHDNYLLAYSLEVLARVAQYQSPPSSLDASLETIAGQDGSVVCCQAGRIGERTIVIYAVKTFLQVTVYTIEACRPSENRMSPRTLQNSSLSFRPFGEPLYVPKDAFSVMPLAKTVAISTERGIVIANPASATKQVIAVVPDFAGAPSSSNTGDLKARCETAKPLGLIRHDASELMVIYDTMGCYITKHGQPARDAMFIRWEIKATSFVNRHPHVLLFSSEFIEIRDIQTGRLEQVIEGVDIRLLLHTPSTRGPLLVAMRGQKDDEDGVSERIVELVETAEIAPATPASGAFAPAEGMWDEWDM</sequence>
<dbReference type="OrthoDB" id="2272012at2759"/>
<protein>
    <recommendedName>
        <fullName evidence="9">Rho1 guanine nucleotide exchange factor 1</fullName>
    </recommendedName>
</protein>
<gene>
    <name evidence="7" type="ORF">HYDPIDRAFT_29949</name>
</gene>
<dbReference type="InterPro" id="IPR011993">
    <property type="entry name" value="PH-like_dom_sf"/>
</dbReference>
<dbReference type="InterPro" id="IPR052233">
    <property type="entry name" value="Rho-type_GEFs"/>
</dbReference>
<name>A0A0C9VX45_9AGAM</name>
<dbReference type="Gene3D" id="1.20.900.10">
    <property type="entry name" value="Dbl homology (DH) domain"/>
    <property type="match status" value="1"/>
</dbReference>
<dbReference type="PROSITE" id="PS50219">
    <property type="entry name" value="CNH"/>
    <property type="match status" value="1"/>
</dbReference>
<evidence type="ECO:0000259" key="4">
    <source>
        <dbReference type="PROSITE" id="PS50003"/>
    </source>
</evidence>
<dbReference type="InterPro" id="IPR035899">
    <property type="entry name" value="DBL_dom_sf"/>
</dbReference>
<dbReference type="PROSITE" id="PS50003">
    <property type="entry name" value="PH_DOMAIN"/>
    <property type="match status" value="1"/>
</dbReference>
<dbReference type="SMART" id="SM00036">
    <property type="entry name" value="CNH"/>
    <property type="match status" value="1"/>
</dbReference>
<feature type="domain" description="PH" evidence="4">
    <location>
        <begin position="434"/>
        <end position="563"/>
    </location>
</feature>
<dbReference type="SUPFAM" id="SSF48065">
    <property type="entry name" value="DBL homology domain (DH-domain)"/>
    <property type="match status" value="1"/>
</dbReference>
<dbReference type="Pfam" id="PF00780">
    <property type="entry name" value="CNH"/>
    <property type="match status" value="1"/>
</dbReference>
<feature type="compositionally biased region" description="Low complexity" evidence="3">
    <location>
        <begin position="112"/>
        <end position="122"/>
    </location>
</feature>
<evidence type="ECO:0000256" key="3">
    <source>
        <dbReference type="SAM" id="MobiDB-lite"/>
    </source>
</evidence>
<feature type="region of interest" description="Disordered" evidence="3">
    <location>
        <begin position="1"/>
        <end position="27"/>
    </location>
</feature>
<dbReference type="GO" id="GO:0005085">
    <property type="term" value="F:guanyl-nucleotide exchange factor activity"/>
    <property type="evidence" value="ECO:0007669"/>
    <property type="project" value="UniProtKB-KW"/>
</dbReference>
<keyword evidence="8" id="KW-1185">Reference proteome</keyword>
<dbReference type="PANTHER" id="PTHR46572:SF1">
    <property type="entry name" value="RHO1 GUANINE NUCLEOTIDE EXCHANGE FACTOR TUS1"/>
    <property type="match status" value="1"/>
</dbReference>
<feature type="region of interest" description="Disordered" evidence="3">
    <location>
        <begin position="54"/>
        <end position="148"/>
    </location>
</feature>
<dbReference type="Pfam" id="PF15405">
    <property type="entry name" value="PH_5"/>
    <property type="match status" value="1"/>
</dbReference>
<dbReference type="InterPro" id="IPR001180">
    <property type="entry name" value="CNH_dom"/>
</dbReference>
<evidence type="ECO:0000259" key="5">
    <source>
        <dbReference type="PROSITE" id="PS50010"/>
    </source>
</evidence>
<organism evidence="7 8">
    <name type="scientific">Hydnomerulius pinastri MD-312</name>
    <dbReference type="NCBI Taxonomy" id="994086"/>
    <lineage>
        <taxon>Eukaryota</taxon>
        <taxon>Fungi</taxon>
        <taxon>Dikarya</taxon>
        <taxon>Basidiomycota</taxon>
        <taxon>Agaricomycotina</taxon>
        <taxon>Agaricomycetes</taxon>
        <taxon>Agaricomycetidae</taxon>
        <taxon>Boletales</taxon>
        <taxon>Boletales incertae sedis</taxon>
        <taxon>Leucogyrophana</taxon>
    </lineage>
</organism>
<dbReference type="Proteomes" id="UP000053820">
    <property type="component" value="Unassembled WGS sequence"/>
</dbReference>
<dbReference type="SMART" id="SM00233">
    <property type="entry name" value="PH"/>
    <property type="match status" value="1"/>
</dbReference>